<organism evidence="2 3">
    <name type="scientific">Nesidiocoris tenuis</name>
    <dbReference type="NCBI Taxonomy" id="355587"/>
    <lineage>
        <taxon>Eukaryota</taxon>
        <taxon>Metazoa</taxon>
        <taxon>Ecdysozoa</taxon>
        <taxon>Arthropoda</taxon>
        <taxon>Hexapoda</taxon>
        <taxon>Insecta</taxon>
        <taxon>Pterygota</taxon>
        <taxon>Neoptera</taxon>
        <taxon>Paraneoptera</taxon>
        <taxon>Hemiptera</taxon>
        <taxon>Heteroptera</taxon>
        <taxon>Panheteroptera</taxon>
        <taxon>Cimicomorpha</taxon>
        <taxon>Miridae</taxon>
        <taxon>Dicyphina</taxon>
        <taxon>Nesidiocoris</taxon>
    </lineage>
</organism>
<feature type="region of interest" description="Disordered" evidence="1">
    <location>
        <begin position="56"/>
        <end position="77"/>
    </location>
</feature>
<evidence type="ECO:0000313" key="2">
    <source>
        <dbReference type="EMBL" id="CAB0008685.1"/>
    </source>
</evidence>
<proteinExistence type="predicted"/>
<sequence>MSNSKEIRAIPGTATANVRFDDFICYIAAQNSSHKRRASVCDEGPAVAMNPIVIEDQHSDTETGSVPRPPQSRASQFAISPTLRGWLELDHDRIRVQNK</sequence>
<name>A0A6H5GXU3_9HEMI</name>
<evidence type="ECO:0000313" key="3">
    <source>
        <dbReference type="Proteomes" id="UP000479000"/>
    </source>
</evidence>
<accession>A0A6H5GXU3</accession>
<dbReference type="AlphaFoldDB" id="A0A6H5GXU3"/>
<protein>
    <submittedName>
        <fullName evidence="2">Uncharacterized protein</fullName>
    </submittedName>
</protein>
<feature type="non-terminal residue" evidence="2">
    <location>
        <position position="99"/>
    </location>
</feature>
<dbReference type="EMBL" id="CADCXU010020595">
    <property type="protein sequence ID" value="CAB0008685.1"/>
    <property type="molecule type" value="Genomic_DNA"/>
</dbReference>
<reference evidence="2 3" key="1">
    <citation type="submission" date="2020-02" db="EMBL/GenBank/DDBJ databases">
        <authorList>
            <person name="Ferguson B K."/>
        </authorList>
    </citation>
    <scope>NUCLEOTIDE SEQUENCE [LARGE SCALE GENOMIC DNA]</scope>
</reference>
<evidence type="ECO:0000256" key="1">
    <source>
        <dbReference type="SAM" id="MobiDB-lite"/>
    </source>
</evidence>
<gene>
    <name evidence="2" type="ORF">NTEN_LOCUS13929</name>
</gene>
<dbReference type="Proteomes" id="UP000479000">
    <property type="component" value="Unassembled WGS sequence"/>
</dbReference>
<keyword evidence="3" id="KW-1185">Reference proteome</keyword>